<proteinExistence type="predicted"/>
<dbReference type="eggNOG" id="ENOG502SH1E">
    <property type="taxonomic scope" value="Eukaryota"/>
</dbReference>
<feature type="compositionally biased region" description="Low complexity" evidence="1">
    <location>
        <begin position="171"/>
        <end position="198"/>
    </location>
</feature>
<dbReference type="Proteomes" id="UP000014074">
    <property type="component" value="Unassembled WGS sequence"/>
</dbReference>
<accession>R8BD64</accession>
<dbReference type="GeneID" id="19327951"/>
<feature type="compositionally biased region" description="Polar residues" evidence="1">
    <location>
        <begin position="160"/>
        <end position="170"/>
    </location>
</feature>
<dbReference type="KEGG" id="tmn:UCRPA7_7212"/>
<dbReference type="OrthoDB" id="5419666at2759"/>
<evidence type="ECO:0000256" key="1">
    <source>
        <dbReference type="SAM" id="MobiDB-lite"/>
    </source>
</evidence>
<dbReference type="RefSeq" id="XP_007917937.1">
    <property type="nucleotide sequence ID" value="XM_007919746.1"/>
</dbReference>
<dbReference type="HOGENOM" id="CLU_052682_0_0_1"/>
<dbReference type="AlphaFoldDB" id="R8BD64"/>
<name>R8BD64_PHAM7</name>
<evidence type="ECO:0000313" key="2">
    <source>
        <dbReference type="EMBL" id="EON97243.1"/>
    </source>
</evidence>
<reference evidence="3" key="1">
    <citation type="journal article" date="2013" name="Genome Announc.">
        <title>Draft genome sequence of the ascomycete Phaeoacremonium aleophilum strain UCR-PA7, a causal agent of the esca disease complex in grapevines.</title>
        <authorList>
            <person name="Blanco-Ulate B."/>
            <person name="Rolshausen P."/>
            <person name="Cantu D."/>
        </authorList>
    </citation>
    <scope>NUCLEOTIDE SEQUENCE [LARGE SCALE GENOMIC DNA]</scope>
    <source>
        <strain evidence="3">UCR-PA7</strain>
    </source>
</reference>
<sequence>MSLARAFTTRRVKQSLQAADSPVDAIPQRSHTTKGSIGHSIRHKISAPVELVHTTNMLSYNAPDIVRKAASPTTASSVRSDDDSDSAHTAASTPPTSPDSPYPTKRSMSPEPNHLSCYFTAPGQTVTATSPKAEAPAIPQRSPSHTKKSYDALNRHRSVSRLSEQSSRTLSTKASFSFSRSSSSSTSTSVTSHNSVSSHHAPKMSSSAVLAPPPVIAPAAAPSQKEMPPSHPFGHELAQVTELAEEYGVMEKVHVIDEEEQELARRGLRKFSAEDYLGEIQGLFSSFFAEARPMAPPVWI</sequence>
<gene>
    <name evidence="2" type="ORF">UCRPA7_7212</name>
</gene>
<feature type="region of interest" description="Disordered" evidence="1">
    <location>
        <begin position="1"/>
        <end position="41"/>
    </location>
</feature>
<dbReference type="EMBL" id="KB933272">
    <property type="protein sequence ID" value="EON97243.1"/>
    <property type="molecule type" value="Genomic_DNA"/>
</dbReference>
<feature type="region of interest" description="Disordered" evidence="1">
    <location>
        <begin position="71"/>
        <end position="209"/>
    </location>
</feature>
<protein>
    <submittedName>
        <fullName evidence="2">Uncharacterized protein</fullName>
    </submittedName>
</protein>
<organism evidence="2 3">
    <name type="scientific">Phaeoacremonium minimum (strain UCR-PA7)</name>
    <name type="common">Esca disease fungus</name>
    <name type="synonym">Togninia minima</name>
    <dbReference type="NCBI Taxonomy" id="1286976"/>
    <lineage>
        <taxon>Eukaryota</taxon>
        <taxon>Fungi</taxon>
        <taxon>Dikarya</taxon>
        <taxon>Ascomycota</taxon>
        <taxon>Pezizomycotina</taxon>
        <taxon>Sordariomycetes</taxon>
        <taxon>Sordariomycetidae</taxon>
        <taxon>Togniniales</taxon>
        <taxon>Togniniaceae</taxon>
        <taxon>Phaeoacremonium</taxon>
    </lineage>
</organism>
<keyword evidence="3" id="KW-1185">Reference proteome</keyword>
<evidence type="ECO:0000313" key="3">
    <source>
        <dbReference type="Proteomes" id="UP000014074"/>
    </source>
</evidence>